<dbReference type="AlphaFoldDB" id="A0A8I6RU37"/>
<feature type="binding site" evidence="5">
    <location>
        <position position="357"/>
    </location>
    <ligand>
        <name>substrate</name>
    </ligand>
</feature>
<dbReference type="InterPro" id="IPR048362">
    <property type="entry name" value="PARG_helical"/>
</dbReference>
<feature type="binding site" evidence="5">
    <location>
        <position position="302"/>
    </location>
    <ligand>
        <name>substrate</name>
    </ligand>
</feature>
<evidence type="ECO:0000259" key="8">
    <source>
        <dbReference type="Pfam" id="PF20811"/>
    </source>
</evidence>
<dbReference type="GO" id="GO:0004649">
    <property type="term" value="F:poly(ADP-ribose) glycohydrolase activity"/>
    <property type="evidence" value="ECO:0007669"/>
    <property type="project" value="UniProtKB-EC"/>
</dbReference>
<dbReference type="EC" id="3.2.1.143" evidence="2"/>
<keyword evidence="10" id="KW-1185">Reference proteome</keyword>
<feature type="compositionally biased region" description="Polar residues" evidence="6">
    <location>
        <begin position="563"/>
        <end position="578"/>
    </location>
</feature>
<organism evidence="9 10">
    <name type="scientific">Cimex lectularius</name>
    <name type="common">Bed bug</name>
    <name type="synonym">Acanthia lectularia</name>
    <dbReference type="NCBI Taxonomy" id="79782"/>
    <lineage>
        <taxon>Eukaryota</taxon>
        <taxon>Metazoa</taxon>
        <taxon>Ecdysozoa</taxon>
        <taxon>Arthropoda</taxon>
        <taxon>Hexapoda</taxon>
        <taxon>Insecta</taxon>
        <taxon>Pterygota</taxon>
        <taxon>Neoptera</taxon>
        <taxon>Paraneoptera</taxon>
        <taxon>Hemiptera</taxon>
        <taxon>Heteroptera</taxon>
        <taxon>Panheteroptera</taxon>
        <taxon>Cimicomorpha</taxon>
        <taxon>Cimicidae</taxon>
        <taxon>Cimex</taxon>
    </lineage>
</organism>
<feature type="domain" description="PARG helical" evidence="8">
    <location>
        <begin position="146"/>
        <end position="259"/>
    </location>
</feature>
<evidence type="ECO:0000313" key="10">
    <source>
        <dbReference type="Proteomes" id="UP000494040"/>
    </source>
</evidence>
<dbReference type="EnsemblMetazoa" id="XM_014394735.2">
    <property type="protein sequence ID" value="XP_014250221.1"/>
    <property type="gene ID" value="LOC106667068"/>
</dbReference>
<dbReference type="RefSeq" id="XP_014250222.1">
    <property type="nucleotide sequence ID" value="XM_014394736.2"/>
</dbReference>
<evidence type="ECO:0000256" key="4">
    <source>
        <dbReference type="PIRSR" id="PIRSR607724-1"/>
    </source>
</evidence>
<feature type="compositionally biased region" description="Basic and acidic residues" evidence="6">
    <location>
        <begin position="589"/>
        <end position="602"/>
    </location>
</feature>
<feature type="domain" description="PARG catalytic Macro" evidence="7">
    <location>
        <begin position="268"/>
        <end position="467"/>
    </location>
</feature>
<dbReference type="EnsemblMetazoa" id="XM_014394736.2">
    <property type="protein sequence ID" value="XP_014250222.1"/>
    <property type="gene ID" value="LOC106667068"/>
</dbReference>
<evidence type="ECO:0000256" key="2">
    <source>
        <dbReference type="ARBA" id="ARBA00012255"/>
    </source>
</evidence>
<evidence type="ECO:0000313" key="9">
    <source>
        <dbReference type="EnsemblMetazoa" id="XP_014250221.1"/>
    </source>
</evidence>
<name>A0A8I6RU37_CIMLE</name>
<reference evidence="9" key="1">
    <citation type="submission" date="2022-01" db="UniProtKB">
        <authorList>
            <consortium name="EnsemblMetazoa"/>
        </authorList>
    </citation>
    <scope>IDENTIFICATION</scope>
</reference>
<dbReference type="PANTHER" id="PTHR12837">
    <property type="entry name" value="POLY ADP-RIBOSE GLYCOHYDROLASE"/>
    <property type="match status" value="1"/>
</dbReference>
<dbReference type="GeneID" id="106667068"/>
<dbReference type="Pfam" id="PF05028">
    <property type="entry name" value="PARG_cat_C"/>
    <property type="match status" value="1"/>
</dbReference>
<evidence type="ECO:0000256" key="1">
    <source>
        <dbReference type="ARBA" id="ARBA00009545"/>
    </source>
</evidence>
<feature type="active site" evidence="4">
    <location>
        <position position="317"/>
    </location>
</feature>
<feature type="active site" evidence="4">
    <location>
        <position position="318"/>
    </location>
</feature>
<dbReference type="OrthoDB" id="1937899at2759"/>
<sequence>MSLNSSQDMFEESSEHLSPQEDPVWLGVSLEDLKSSRIHTYPSIRPSYNHTVLFKLPLREGPPEPHPTKKSDLWDLNHVRMPHSPQSLYPVSETELKSRWGVVKSALTTQISTSKELEDAIFSYNSKISQQCNFDALHTFFSETLEPEESKYFFKSVLPGIINMALEIEDKFRGGIPFLFKGANRSISMSQEQVCILLANAFLCTFPRRNSCKNFPTINFNRLFQCDSLSSVQQKLKCFINYFRRIIKKKPKGIITFTRRHVKPEELPVWSEREEKFCKLHITSVGTIEDQGAGLMEVDFANKFVGGGVLGRGSVQEEIKFLICPELVVSRLFTECLGDTEAFIVTGCERFNKYVGYADTFTWSGNFLETELKRDSYNRLNSVVVAIDASDYSRNSEDQFSQESINRELNKAYSGFSFGPEGNIATGNWGCGVFNGDSRLKALLQIMAASVCKKGLAYFTFGDVKLRDDIFSMYTFLNKKDVNVGMLWQIISGYSTTRSNRTGALLYKYIYDMLETNLEKIAIVAKKEEETDQSEEDFVDIVRAMEEVESNRNVKTVNHKGKTVNSQNGECSSRTSLPQPKCAETYSLKTEEGRKRSAEKQKNTPKRKITDYFTQND</sequence>
<dbReference type="GO" id="GO:0005975">
    <property type="term" value="P:carbohydrate metabolic process"/>
    <property type="evidence" value="ECO:0007669"/>
    <property type="project" value="InterPro"/>
</dbReference>
<dbReference type="GO" id="GO:0006282">
    <property type="term" value="P:regulation of DNA repair"/>
    <property type="evidence" value="ECO:0007669"/>
    <property type="project" value="InterPro"/>
</dbReference>
<keyword evidence="3" id="KW-0378">Hydrolase</keyword>
<dbReference type="GO" id="GO:0005737">
    <property type="term" value="C:cytoplasm"/>
    <property type="evidence" value="ECO:0007669"/>
    <property type="project" value="TreeGrafter"/>
</dbReference>
<dbReference type="GO" id="GO:0009225">
    <property type="term" value="P:nucleotide-sugar metabolic process"/>
    <property type="evidence" value="ECO:0007669"/>
    <property type="project" value="TreeGrafter"/>
</dbReference>
<feature type="binding site" evidence="5">
    <location>
        <position position="316"/>
    </location>
    <ligand>
        <name>substrate</name>
    </ligand>
</feature>
<dbReference type="InterPro" id="IPR007724">
    <property type="entry name" value="Poly_GlycHdrlase"/>
</dbReference>
<evidence type="ECO:0000256" key="3">
    <source>
        <dbReference type="ARBA" id="ARBA00022801"/>
    </source>
</evidence>
<dbReference type="GO" id="GO:0005634">
    <property type="term" value="C:nucleus"/>
    <property type="evidence" value="ECO:0007669"/>
    <property type="project" value="TreeGrafter"/>
</dbReference>
<accession>A0A8I6RU37</accession>
<evidence type="ECO:0000256" key="5">
    <source>
        <dbReference type="PIRSR" id="PIRSR607724-2"/>
    </source>
</evidence>
<dbReference type="RefSeq" id="XP_014250221.1">
    <property type="nucleotide sequence ID" value="XM_014394735.2"/>
</dbReference>
<dbReference type="PANTHER" id="PTHR12837:SF15">
    <property type="entry name" value="POLY(ADP-RIBOSE) GLYCOHYDROLASE"/>
    <property type="match status" value="1"/>
</dbReference>
<proteinExistence type="inferred from homology"/>
<evidence type="ECO:0000259" key="7">
    <source>
        <dbReference type="Pfam" id="PF05028"/>
    </source>
</evidence>
<comment type="similarity">
    <text evidence="1">Belongs to the poly(ADP-ribose) glycohydrolase family.</text>
</comment>
<dbReference type="Proteomes" id="UP000494040">
    <property type="component" value="Unassembled WGS sequence"/>
</dbReference>
<evidence type="ECO:0000256" key="6">
    <source>
        <dbReference type="SAM" id="MobiDB-lite"/>
    </source>
</evidence>
<protein>
    <recommendedName>
        <fullName evidence="2">poly(ADP-ribose) glycohydrolase</fullName>
        <ecNumber evidence="2">3.2.1.143</ecNumber>
    </recommendedName>
</protein>
<feature type="active site" evidence="4">
    <location>
        <position position="299"/>
    </location>
</feature>
<feature type="region of interest" description="Disordered" evidence="6">
    <location>
        <begin position="560"/>
        <end position="617"/>
    </location>
</feature>
<dbReference type="Pfam" id="PF20811">
    <property type="entry name" value="PARG_cat_N"/>
    <property type="match status" value="1"/>
</dbReference>
<dbReference type="InterPro" id="IPR046372">
    <property type="entry name" value="PARG_cat_C"/>
</dbReference>
<dbReference type="GO" id="GO:1990966">
    <property type="term" value="P:ATP generation from poly-ADP-D-ribose"/>
    <property type="evidence" value="ECO:0007669"/>
    <property type="project" value="TreeGrafter"/>
</dbReference>